<sequence>MLCKLEPTFEFCKLELTSNLKITKLPDEEEILSSPEHAELGLPQSLAAKPALGPALNQIDLSGCGHRRI</sequence>
<evidence type="ECO:0000313" key="1">
    <source>
        <dbReference type="EMBL" id="KAH3891145.1"/>
    </source>
</evidence>
<name>A0A9D4NB46_DREPO</name>
<evidence type="ECO:0000313" key="2">
    <source>
        <dbReference type="Proteomes" id="UP000828390"/>
    </source>
</evidence>
<comment type="caution">
    <text evidence="1">The sequence shown here is derived from an EMBL/GenBank/DDBJ whole genome shotgun (WGS) entry which is preliminary data.</text>
</comment>
<dbReference type="EMBL" id="JAIWYP010000001">
    <property type="protein sequence ID" value="KAH3891145.1"/>
    <property type="molecule type" value="Genomic_DNA"/>
</dbReference>
<keyword evidence="2" id="KW-1185">Reference proteome</keyword>
<proteinExistence type="predicted"/>
<protein>
    <submittedName>
        <fullName evidence="1">Uncharacterized protein</fullName>
    </submittedName>
</protein>
<dbReference type="Proteomes" id="UP000828390">
    <property type="component" value="Unassembled WGS sequence"/>
</dbReference>
<organism evidence="1 2">
    <name type="scientific">Dreissena polymorpha</name>
    <name type="common">Zebra mussel</name>
    <name type="synonym">Mytilus polymorpha</name>
    <dbReference type="NCBI Taxonomy" id="45954"/>
    <lineage>
        <taxon>Eukaryota</taxon>
        <taxon>Metazoa</taxon>
        <taxon>Spiralia</taxon>
        <taxon>Lophotrochozoa</taxon>
        <taxon>Mollusca</taxon>
        <taxon>Bivalvia</taxon>
        <taxon>Autobranchia</taxon>
        <taxon>Heteroconchia</taxon>
        <taxon>Euheterodonta</taxon>
        <taxon>Imparidentia</taxon>
        <taxon>Neoheterodontei</taxon>
        <taxon>Myida</taxon>
        <taxon>Dreissenoidea</taxon>
        <taxon>Dreissenidae</taxon>
        <taxon>Dreissena</taxon>
    </lineage>
</organism>
<reference evidence="1" key="1">
    <citation type="journal article" date="2019" name="bioRxiv">
        <title>The Genome of the Zebra Mussel, Dreissena polymorpha: A Resource for Invasive Species Research.</title>
        <authorList>
            <person name="McCartney M.A."/>
            <person name="Auch B."/>
            <person name="Kono T."/>
            <person name="Mallez S."/>
            <person name="Zhang Y."/>
            <person name="Obille A."/>
            <person name="Becker A."/>
            <person name="Abrahante J.E."/>
            <person name="Garbe J."/>
            <person name="Badalamenti J.P."/>
            <person name="Herman A."/>
            <person name="Mangelson H."/>
            <person name="Liachko I."/>
            <person name="Sullivan S."/>
            <person name="Sone E.D."/>
            <person name="Koren S."/>
            <person name="Silverstein K.A.T."/>
            <person name="Beckman K.B."/>
            <person name="Gohl D.M."/>
        </authorList>
    </citation>
    <scope>NUCLEOTIDE SEQUENCE</scope>
    <source>
        <strain evidence="1">Duluth1</strain>
        <tissue evidence="1">Whole animal</tissue>
    </source>
</reference>
<accession>A0A9D4NB46</accession>
<reference evidence="1" key="2">
    <citation type="submission" date="2020-11" db="EMBL/GenBank/DDBJ databases">
        <authorList>
            <person name="McCartney M.A."/>
            <person name="Auch B."/>
            <person name="Kono T."/>
            <person name="Mallez S."/>
            <person name="Becker A."/>
            <person name="Gohl D.M."/>
            <person name="Silverstein K.A.T."/>
            <person name="Koren S."/>
            <person name="Bechman K.B."/>
            <person name="Herman A."/>
            <person name="Abrahante J.E."/>
            <person name="Garbe J."/>
        </authorList>
    </citation>
    <scope>NUCLEOTIDE SEQUENCE</scope>
    <source>
        <strain evidence="1">Duluth1</strain>
        <tissue evidence="1">Whole animal</tissue>
    </source>
</reference>
<gene>
    <name evidence="1" type="ORF">DPMN_015234</name>
</gene>
<dbReference type="AlphaFoldDB" id="A0A9D4NB46"/>